<dbReference type="CDD" id="cd09993">
    <property type="entry name" value="HDAC_classIV"/>
    <property type="match status" value="1"/>
</dbReference>
<accession>A0A1M4YQK2</accession>
<dbReference type="InterPro" id="IPR023801">
    <property type="entry name" value="His_deacetylse_dom"/>
</dbReference>
<keyword evidence="5" id="KW-1185">Reference proteome</keyword>
<dbReference type="PANTHER" id="PTHR10625:SF19">
    <property type="entry name" value="HISTONE DEACETYLASE 12"/>
    <property type="match status" value="1"/>
</dbReference>
<dbReference type="STRING" id="1122133.SAMN02745157_1592"/>
<evidence type="ECO:0000313" key="4">
    <source>
        <dbReference type="EMBL" id="SHF08129.1"/>
    </source>
</evidence>
<name>A0A1M4YQK2_9HYPH</name>
<reference evidence="4 5" key="1">
    <citation type="submission" date="2016-11" db="EMBL/GenBank/DDBJ databases">
        <authorList>
            <person name="Jaros S."/>
            <person name="Januszkiewicz K."/>
            <person name="Wedrychowicz H."/>
        </authorList>
    </citation>
    <scope>NUCLEOTIDE SEQUENCE [LARGE SCALE GENOMIC DNA]</scope>
    <source>
        <strain evidence="4 5">DSM 19436</strain>
    </source>
</reference>
<protein>
    <submittedName>
        <fullName evidence="4">Acetoin utilization deacetylase AcuC</fullName>
    </submittedName>
</protein>
<dbReference type="InterPro" id="IPR023696">
    <property type="entry name" value="Ureohydrolase_dom_sf"/>
</dbReference>
<evidence type="ECO:0000256" key="1">
    <source>
        <dbReference type="ARBA" id="ARBA00005947"/>
    </source>
</evidence>
<dbReference type="Proteomes" id="UP000184485">
    <property type="component" value="Unassembled WGS sequence"/>
</dbReference>
<dbReference type="PRINTS" id="PR01270">
    <property type="entry name" value="HDASUPER"/>
</dbReference>
<dbReference type="SUPFAM" id="SSF52768">
    <property type="entry name" value="Arginase/deacetylase"/>
    <property type="match status" value="1"/>
</dbReference>
<dbReference type="GO" id="GO:0004407">
    <property type="term" value="F:histone deacetylase activity"/>
    <property type="evidence" value="ECO:0007669"/>
    <property type="project" value="InterPro"/>
</dbReference>
<dbReference type="Gene3D" id="3.40.800.20">
    <property type="entry name" value="Histone deacetylase domain"/>
    <property type="match status" value="1"/>
</dbReference>
<comment type="similarity">
    <text evidence="1">Belongs to the histone deacetylase family.</text>
</comment>
<dbReference type="RefSeq" id="WP_073052143.1">
    <property type="nucleotide sequence ID" value="NZ_FQUP01000001.1"/>
</dbReference>
<dbReference type="AlphaFoldDB" id="A0A1M4YQK2"/>
<dbReference type="GO" id="GO:0016787">
    <property type="term" value="F:hydrolase activity"/>
    <property type="evidence" value="ECO:0007669"/>
    <property type="project" value="UniProtKB-KW"/>
</dbReference>
<dbReference type="InterPro" id="IPR000286">
    <property type="entry name" value="HDACs"/>
</dbReference>
<gene>
    <name evidence="4" type="ORF">SAMN02745157_1592</name>
</gene>
<evidence type="ECO:0000256" key="2">
    <source>
        <dbReference type="ARBA" id="ARBA00022801"/>
    </source>
</evidence>
<proteinExistence type="inferred from homology"/>
<dbReference type="InterPro" id="IPR037138">
    <property type="entry name" value="His_deacetylse_dom_sf"/>
</dbReference>
<evidence type="ECO:0000313" key="5">
    <source>
        <dbReference type="Proteomes" id="UP000184485"/>
    </source>
</evidence>
<feature type="domain" description="Histone deacetylase" evidence="3">
    <location>
        <begin position="19"/>
        <end position="280"/>
    </location>
</feature>
<dbReference type="InterPro" id="IPR044150">
    <property type="entry name" value="HDAC_classIV"/>
</dbReference>
<evidence type="ECO:0000259" key="3">
    <source>
        <dbReference type="Pfam" id="PF00850"/>
    </source>
</evidence>
<dbReference type="GO" id="GO:0040029">
    <property type="term" value="P:epigenetic regulation of gene expression"/>
    <property type="evidence" value="ECO:0007669"/>
    <property type="project" value="TreeGrafter"/>
</dbReference>
<dbReference type="EMBL" id="FQUP01000001">
    <property type="protein sequence ID" value="SHF08129.1"/>
    <property type="molecule type" value="Genomic_DNA"/>
</dbReference>
<dbReference type="Pfam" id="PF00850">
    <property type="entry name" value="Hist_deacetyl"/>
    <property type="match status" value="1"/>
</dbReference>
<dbReference type="PANTHER" id="PTHR10625">
    <property type="entry name" value="HISTONE DEACETYLASE HDAC1-RELATED"/>
    <property type="match status" value="1"/>
</dbReference>
<keyword evidence="2" id="KW-0378">Hydrolase</keyword>
<dbReference type="OrthoDB" id="9808367at2"/>
<organism evidence="4 5">
    <name type="scientific">Kaistia soli DSM 19436</name>
    <dbReference type="NCBI Taxonomy" id="1122133"/>
    <lineage>
        <taxon>Bacteria</taxon>
        <taxon>Pseudomonadati</taxon>
        <taxon>Pseudomonadota</taxon>
        <taxon>Alphaproteobacteria</taxon>
        <taxon>Hyphomicrobiales</taxon>
        <taxon>Kaistiaceae</taxon>
        <taxon>Kaistia</taxon>
    </lineage>
</organism>
<sequence length="302" mass="31707">MPLPIVHHPAFTAEIPADHRFPMGKYRRLAEILEAEGLVPGGFVTPKPASADELALAHDRAYVDAVLGLNVPKPIEREIGLPMNETVVRRAAAATGGTILAARLALETGIACNTAGGSHHARSDQGAGFCTFNDVAVAIRVLLAEGRIATALVVDCDVHQGDGTAEIFAGEANVTTLSLHAERNYPVRKRTSSIDIGFPDDLGDADYLAALEEVLPGLIERLAPDIIFYNAGVDPHRDDRLGRLALSDAGLFARDRMVIGAARGRGIPLAGVIGGGYGADIDAIAGRHALLHKAAAGFVESL</sequence>